<sequence length="212" mass="23610">MKKVILLVVALAVVALAYVTVQSVLAPVSFDKKQKEIEAVLQKQLKKIATYEDAYKSVYNKYANKEELTAFLTNGRIFYIRAEGDYTSDMRDKGLSEEDAARQGLIRRDTIWVSAKDSLLKDGTDIAKLFTIPNNPDSSIQVVASFIKQEVGDTEIEVPVFQASASYYSYLLPLGNERRIKEKVEAANAKTNAFAGLRVGSLSEVKTNGNWE</sequence>
<organism evidence="1 2">
    <name type="scientific">Porphyromonas catoniae F0037</name>
    <dbReference type="NCBI Taxonomy" id="1127696"/>
    <lineage>
        <taxon>Bacteria</taxon>
        <taxon>Pseudomonadati</taxon>
        <taxon>Bacteroidota</taxon>
        <taxon>Bacteroidia</taxon>
        <taxon>Bacteroidales</taxon>
        <taxon>Porphyromonadaceae</taxon>
        <taxon>Porphyromonas</taxon>
    </lineage>
</organism>
<comment type="caution">
    <text evidence="1">The sequence shown here is derived from an EMBL/GenBank/DDBJ whole genome shotgun (WGS) entry which is preliminary data.</text>
</comment>
<dbReference type="EMBL" id="AMEQ01000024">
    <property type="protein sequence ID" value="EKY01707.1"/>
    <property type="molecule type" value="Genomic_DNA"/>
</dbReference>
<reference evidence="1 2" key="1">
    <citation type="submission" date="2012-05" db="EMBL/GenBank/DDBJ databases">
        <authorList>
            <person name="Weinstock G."/>
            <person name="Sodergren E."/>
            <person name="Lobos E.A."/>
            <person name="Fulton L."/>
            <person name="Fulton R."/>
            <person name="Courtney L."/>
            <person name="Fronick C."/>
            <person name="O'Laughlin M."/>
            <person name="Godfrey J."/>
            <person name="Wilson R.M."/>
            <person name="Miner T."/>
            <person name="Farmer C."/>
            <person name="Delehaunty K."/>
            <person name="Cordes M."/>
            <person name="Minx P."/>
            <person name="Tomlinson C."/>
            <person name="Chen J."/>
            <person name="Wollam A."/>
            <person name="Pepin K.H."/>
            <person name="Bhonagiri V."/>
            <person name="Zhang X."/>
            <person name="Suruliraj S."/>
            <person name="Warren W."/>
            <person name="Mitreva M."/>
            <person name="Mardis E.R."/>
            <person name="Wilson R.K."/>
        </authorList>
    </citation>
    <scope>NUCLEOTIDE SEQUENCE [LARGE SCALE GENOMIC DNA]</scope>
    <source>
        <strain evidence="1 2">F0037</strain>
    </source>
</reference>
<name>L1NER2_9PORP</name>
<dbReference type="STRING" id="1127696.HMPREF9134_00767"/>
<evidence type="ECO:0000313" key="2">
    <source>
        <dbReference type="Proteomes" id="UP000010408"/>
    </source>
</evidence>
<protein>
    <submittedName>
        <fullName evidence="1">Uncharacterized protein</fullName>
    </submittedName>
</protein>
<dbReference type="PATRIC" id="fig|1127696.3.peg.685"/>
<dbReference type="AlphaFoldDB" id="L1NER2"/>
<evidence type="ECO:0000313" key="1">
    <source>
        <dbReference type="EMBL" id="EKY01707.1"/>
    </source>
</evidence>
<dbReference type="HOGENOM" id="CLU_084175_1_0_10"/>
<accession>L1NER2</accession>
<gene>
    <name evidence="1" type="ORF">HMPREF9134_00767</name>
</gene>
<dbReference type="RefSeq" id="WP_005469001.1">
    <property type="nucleotide sequence ID" value="NZ_KB291045.1"/>
</dbReference>
<proteinExistence type="predicted"/>
<dbReference type="Proteomes" id="UP000010408">
    <property type="component" value="Unassembled WGS sequence"/>
</dbReference>